<protein>
    <submittedName>
        <fullName evidence="5">Formate--tetrahydrofolate ligase</fullName>
        <ecNumber evidence="5">6.3.4.3</ecNumber>
    </submittedName>
</protein>
<sequence>MSNLERHVKNCQSYGVPVIVAINRYTPDTDQEIDTIVKGMGQLGNQAVPCTHWADGSAKNLWCLKSHL</sequence>
<dbReference type="Pfam" id="PF01268">
    <property type="entry name" value="FTHFS"/>
    <property type="match status" value="1"/>
</dbReference>
<evidence type="ECO:0000256" key="1">
    <source>
        <dbReference type="ARBA" id="ARBA00022563"/>
    </source>
</evidence>
<dbReference type="Proteomes" id="UP000076577">
    <property type="component" value="Unassembled WGS sequence"/>
</dbReference>
<dbReference type="STRING" id="989403.SAMN05421798_101139"/>
<dbReference type="GO" id="GO:0005524">
    <property type="term" value="F:ATP binding"/>
    <property type="evidence" value="ECO:0007669"/>
    <property type="project" value="UniProtKB-KW"/>
</dbReference>
<organism evidence="5 6">
    <name type="scientific">Pseudovibrio axinellae</name>
    <dbReference type="NCBI Taxonomy" id="989403"/>
    <lineage>
        <taxon>Bacteria</taxon>
        <taxon>Pseudomonadati</taxon>
        <taxon>Pseudomonadota</taxon>
        <taxon>Alphaproteobacteria</taxon>
        <taxon>Hyphomicrobiales</taxon>
        <taxon>Stappiaceae</taxon>
        <taxon>Pseudovibrio</taxon>
    </lineage>
</organism>
<dbReference type="EMBL" id="LMCB01000098">
    <property type="protein sequence ID" value="KZL12536.1"/>
    <property type="molecule type" value="Genomic_DNA"/>
</dbReference>
<name>A0A165UM15_9HYPH</name>
<reference evidence="5 6" key="1">
    <citation type="journal article" date="2016" name="Front. Microbiol.">
        <title>Comparative Genomic Analysis Reveals a Diverse Repertoire of Genes Involved in Prokaryote-Eukaryote Interactions within the Pseudovibrio Genus.</title>
        <authorList>
            <person name="Romano S."/>
            <person name="Fernandez-Guerra A."/>
            <person name="Reen F.J."/>
            <person name="Glockner F.O."/>
            <person name="Crowley S.P."/>
            <person name="O'Sullivan O."/>
            <person name="Cotter P.D."/>
            <person name="Adams C."/>
            <person name="Dobson A.D."/>
            <person name="O'Gara F."/>
        </authorList>
    </citation>
    <scope>NUCLEOTIDE SEQUENCE [LARGE SCALE GENOMIC DNA]</scope>
    <source>
        <strain evidence="5 6">Ad2</strain>
    </source>
</reference>
<dbReference type="GO" id="GO:0004329">
    <property type="term" value="F:formate-tetrahydrofolate ligase activity"/>
    <property type="evidence" value="ECO:0007669"/>
    <property type="project" value="UniProtKB-EC"/>
</dbReference>
<evidence type="ECO:0000256" key="3">
    <source>
        <dbReference type="ARBA" id="ARBA00022741"/>
    </source>
</evidence>
<gene>
    <name evidence="5" type="primary">fhs</name>
    <name evidence="5" type="ORF">PsAD2_03841</name>
</gene>
<keyword evidence="6" id="KW-1185">Reference proteome</keyword>
<evidence type="ECO:0000256" key="4">
    <source>
        <dbReference type="ARBA" id="ARBA00022840"/>
    </source>
</evidence>
<accession>A0A165UM15</accession>
<keyword evidence="3" id="KW-0547">Nucleotide-binding</keyword>
<keyword evidence="1" id="KW-0554">One-carbon metabolism</keyword>
<evidence type="ECO:0000313" key="5">
    <source>
        <dbReference type="EMBL" id="KZL12536.1"/>
    </source>
</evidence>
<comment type="caution">
    <text evidence="5">The sequence shown here is derived from an EMBL/GenBank/DDBJ whole genome shotgun (WGS) entry which is preliminary data.</text>
</comment>
<proteinExistence type="predicted"/>
<dbReference type="GO" id="GO:0006730">
    <property type="term" value="P:one-carbon metabolic process"/>
    <property type="evidence" value="ECO:0007669"/>
    <property type="project" value="UniProtKB-KW"/>
</dbReference>
<dbReference type="EC" id="6.3.4.3" evidence="5"/>
<evidence type="ECO:0000256" key="2">
    <source>
        <dbReference type="ARBA" id="ARBA00022598"/>
    </source>
</evidence>
<dbReference type="InterPro" id="IPR000559">
    <property type="entry name" value="Formate_THF_ligase"/>
</dbReference>
<dbReference type="SUPFAM" id="SSF52540">
    <property type="entry name" value="P-loop containing nucleoside triphosphate hydrolases"/>
    <property type="match status" value="1"/>
</dbReference>
<dbReference type="AlphaFoldDB" id="A0A165UM15"/>
<dbReference type="Gene3D" id="3.40.50.300">
    <property type="entry name" value="P-loop containing nucleotide triphosphate hydrolases"/>
    <property type="match status" value="1"/>
</dbReference>
<dbReference type="PATRIC" id="fig|989403.3.peg.4186"/>
<keyword evidence="2 5" id="KW-0436">Ligase</keyword>
<evidence type="ECO:0000313" key="6">
    <source>
        <dbReference type="Proteomes" id="UP000076577"/>
    </source>
</evidence>
<keyword evidence="4" id="KW-0067">ATP-binding</keyword>
<dbReference type="InterPro" id="IPR027417">
    <property type="entry name" value="P-loop_NTPase"/>
</dbReference>